<keyword evidence="2" id="KW-1185">Reference proteome</keyword>
<evidence type="ECO:0000313" key="1">
    <source>
        <dbReference type="EMBL" id="GGC31042.1"/>
    </source>
</evidence>
<protein>
    <recommendedName>
        <fullName evidence="3">DUF4426 domain-containing protein</fullName>
    </recommendedName>
</protein>
<comment type="caution">
    <text evidence="1">The sequence shown here is derived from an EMBL/GenBank/DDBJ whole genome shotgun (WGS) entry which is preliminary data.</text>
</comment>
<proteinExistence type="predicted"/>
<sequence>MKAIQIIRLVMIGMLMFPVLVTSARQVSHGVIGQDSSVVVVDDIRFEAEQFAIDPATRKATVTLSLTSLKDKPRELKINVYGTQLVDTARNAYYFSTLTMGRVLMRFEDRQNYLHYLLQPQTPAKLTITADEIQGEAIQLVKIVFEDSTEEGRFLDVYIMGSSALED</sequence>
<evidence type="ECO:0000313" key="2">
    <source>
        <dbReference type="Proteomes" id="UP000597338"/>
    </source>
</evidence>
<dbReference type="EMBL" id="BMIK01000007">
    <property type="protein sequence ID" value="GGC31042.1"/>
    <property type="molecule type" value="Genomic_DNA"/>
</dbReference>
<dbReference type="Proteomes" id="UP000597338">
    <property type="component" value="Unassembled WGS sequence"/>
</dbReference>
<name>A0ABQ1LY00_9SPHI</name>
<evidence type="ECO:0008006" key="3">
    <source>
        <dbReference type="Google" id="ProtNLM"/>
    </source>
</evidence>
<reference evidence="2" key="1">
    <citation type="journal article" date="2019" name="Int. J. Syst. Evol. Microbiol.">
        <title>The Global Catalogue of Microorganisms (GCM) 10K type strain sequencing project: providing services to taxonomists for standard genome sequencing and annotation.</title>
        <authorList>
            <consortium name="The Broad Institute Genomics Platform"/>
            <consortium name="The Broad Institute Genome Sequencing Center for Infectious Disease"/>
            <person name="Wu L."/>
            <person name="Ma J."/>
        </authorList>
    </citation>
    <scope>NUCLEOTIDE SEQUENCE [LARGE SCALE GENOMIC DNA]</scope>
    <source>
        <strain evidence="2">CGMCC 1.15342</strain>
    </source>
</reference>
<organism evidence="1 2">
    <name type="scientific">Parapedobacter defluvii</name>
    <dbReference type="NCBI Taxonomy" id="2045106"/>
    <lineage>
        <taxon>Bacteria</taxon>
        <taxon>Pseudomonadati</taxon>
        <taxon>Bacteroidota</taxon>
        <taxon>Sphingobacteriia</taxon>
        <taxon>Sphingobacteriales</taxon>
        <taxon>Sphingobacteriaceae</taxon>
        <taxon>Parapedobacter</taxon>
    </lineage>
</organism>
<accession>A0ABQ1LY00</accession>
<gene>
    <name evidence="1" type="ORF">GCM10011386_23800</name>
</gene>